<keyword evidence="3" id="KW-1185">Reference proteome</keyword>
<dbReference type="Proteomes" id="UP000238274">
    <property type="component" value="Unassembled WGS sequence"/>
</dbReference>
<reference evidence="3" key="2">
    <citation type="journal article" date="2018" name="BMC Genomics">
        <title>Genomic insights into host adaptation between the wheat stripe rust pathogen (Puccinia striiformis f. sp. tritici) and the barley stripe rust pathogen (Puccinia striiformis f. sp. hordei).</title>
        <authorList>
            <person name="Xia C."/>
            <person name="Wang M."/>
            <person name="Yin C."/>
            <person name="Cornejo O.E."/>
            <person name="Hulbert S.H."/>
            <person name="Chen X."/>
        </authorList>
    </citation>
    <scope>NUCLEOTIDE SEQUENCE [LARGE SCALE GENOMIC DNA]</scope>
    <source>
        <strain evidence="3">93TX-2</strain>
    </source>
</reference>
<feature type="region of interest" description="Disordered" evidence="1">
    <location>
        <begin position="59"/>
        <end position="91"/>
    </location>
</feature>
<protein>
    <recommendedName>
        <fullName evidence="4">Coiled-coil domain-containing protein 43</fullName>
    </recommendedName>
</protein>
<evidence type="ECO:0000256" key="1">
    <source>
        <dbReference type="SAM" id="MobiDB-lite"/>
    </source>
</evidence>
<dbReference type="VEuPathDB" id="FungiDB:PSTT_10086"/>
<feature type="compositionally biased region" description="Basic and acidic residues" evidence="1">
    <location>
        <begin position="136"/>
        <end position="146"/>
    </location>
</feature>
<dbReference type="VEuPathDB" id="FungiDB:PSHT_12412"/>
<comment type="caution">
    <text evidence="2">The sequence shown here is derived from an EMBL/GenBank/DDBJ whole genome shotgun (WGS) entry which is preliminary data.</text>
</comment>
<evidence type="ECO:0008006" key="4">
    <source>
        <dbReference type="Google" id="ProtNLM"/>
    </source>
</evidence>
<feature type="compositionally biased region" description="Basic and acidic residues" evidence="1">
    <location>
        <begin position="79"/>
        <end position="91"/>
    </location>
</feature>
<gene>
    <name evidence="2" type="ORF">PSHT_12412</name>
</gene>
<dbReference type="PANTHER" id="PTHR31684:SF2">
    <property type="entry name" value="COILED-COIL DOMAIN-CONTAINING PROTEIN 43"/>
    <property type="match status" value="1"/>
</dbReference>
<feature type="compositionally biased region" description="Basic and acidic residues" evidence="1">
    <location>
        <begin position="172"/>
        <end position="182"/>
    </location>
</feature>
<feature type="region of interest" description="Disordered" evidence="1">
    <location>
        <begin position="243"/>
        <end position="283"/>
    </location>
</feature>
<dbReference type="EMBL" id="PKSM01000227">
    <property type="protein sequence ID" value="POW01685.1"/>
    <property type="molecule type" value="Genomic_DNA"/>
</dbReference>
<dbReference type="PANTHER" id="PTHR31684">
    <property type="entry name" value="COILED-COIL DOMAIN-CONTAINING PROTEIN 43"/>
    <property type="match status" value="1"/>
</dbReference>
<feature type="compositionally biased region" description="Polar residues" evidence="1">
    <location>
        <begin position="61"/>
        <end position="78"/>
    </location>
</feature>
<reference evidence="3" key="3">
    <citation type="journal article" date="2018" name="Mol. Plant Microbe Interact.">
        <title>Genome sequence resources for the wheat stripe rust pathogen (Puccinia striiformis f. sp. tritici) and the barley stripe rust pathogen (Puccinia striiformis f. sp. hordei).</title>
        <authorList>
            <person name="Xia C."/>
            <person name="Wang M."/>
            <person name="Yin C."/>
            <person name="Cornejo O.E."/>
            <person name="Hulbert S.H."/>
            <person name="Chen X."/>
        </authorList>
    </citation>
    <scope>NUCLEOTIDE SEQUENCE [LARGE SCALE GENOMIC DNA]</scope>
    <source>
        <strain evidence="3">93TX-2</strain>
    </source>
</reference>
<feature type="compositionally biased region" description="Basic and acidic residues" evidence="1">
    <location>
        <begin position="243"/>
        <end position="274"/>
    </location>
</feature>
<evidence type="ECO:0000313" key="2">
    <source>
        <dbReference type="EMBL" id="POW01685.1"/>
    </source>
</evidence>
<dbReference type="OrthoDB" id="2507319at2759"/>
<sequence>MNKFLKKAVHSVIESFDGQLNTLSTDESTIEYVVDLLSDLEITKEEKQETIQGILELHLDPSSQPPSLQADVGSTSGDHTSKTDETLPKTIEESVKDLIERADEYLTNPTEEGSDVEATSSQSRTSSRRSSISSTRMREIQEEERIKETERKKALLDNYGKVEVDQSSNSLQKDKTGDRVDGDEVEEVPTDLLDQELKLLDMKKRQRKKAESKKYTHPDEILLRPNLNTKIVEHEQKLKKQELSLKNQMKVEKDKADLNKQKENQLKKKAEARSKAKKLERRA</sequence>
<dbReference type="AlphaFoldDB" id="A0A2S4UX02"/>
<feature type="region of interest" description="Disordered" evidence="1">
    <location>
        <begin position="160"/>
        <end position="189"/>
    </location>
</feature>
<evidence type="ECO:0000313" key="3">
    <source>
        <dbReference type="Proteomes" id="UP000238274"/>
    </source>
</evidence>
<accession>A0A2S4UX02</accession>
<proteinExistence type="predicted"/>
<dbReference type="InterPro" id="IPR037666">
    <property type="entry name" value="CCDC43"/>
</dbReference>
<organism evidence="2 3">
    <name type="scientific">Puccinia striiformis</name>
    <dbReference type="NCBI Taxonomy" id="27350"/>
    <lineage>
        <taxon>Eukaryota</taxon>
        <taxon>Fungi</taxon>
        <taxon>Dikarya</taxon>
        <taxon>Basidiomycota</taxon>
        <taxon>Pucciniomycotina</taxon>
        <taxon>Pucciniomycetes</taxon>
        <taxon>Pucciniales</taxon>
        <taxon>Pucciniaceae</taxon>
        <taxon>Puccinia</taxon>
    </lineage>
</organism>
<reference evidence="2 3" key="1">
    <citation type="submission" date="2017-12" db="EMBL/GenBank/DDBJ databases">
        <title>Gene loss provides genomic basis for host adaptation in cereal stripe rust fungi.</title>
        <authorList>
            <person name="Xia C."/>
        </authorList>
    </citation>
    <scope>NUCLEOTIDE SEQUENCE [LARGE SCALE GENOMIC DNA]</scope>
    <source>
        <strain evidence="2 3">93TX-2</strain>
    </source>
</reference>
<name>A0A2S4UX02_9BASI</name>
<feature type="region of interest" description="Disordered" evidence="1">
    <location>
        <begin position="105"/>
        <end position="146"/>
    </location>
</feature>
<feature type="compositionally biased region" description="Low complexity" evidence="1">
    <location>
        <begin position="119"/>
        <end position="135"/>
    </location>
</feature>